<name>A0AAV1CAR8_OLDCO</name>
<gene>
    <name evidence="12" type="ORF">OLC1_LOCUS4296</name>
</gene>
<evidence type="ECO:0000256" key="3">
    <source>
        <dbReference type="ARBA" id="ARBA00022692"/>
    </source>
</evidence>
<dbReference type="InterPro" id="IPR032675">
    <property type="entry name" value="LRR_dom_sf"/>
</dbReference>
<accession>A0AAV1CAR8</accession>
<dbReference type="Proteomes" id="UP001161247">
    <property type="component" value="Chromosome 2"/>
</dbReference>
<evidence type="ECO:0000256" key="9">
    <source>
        <dbReference type="SAM" id="Phobius"/>
    </source>
</evidence>
<dbReference type="InterPro" id="IPR000719">
    <property type="entry name" value="Prot_kinase_dom"/>
</dbReference>
<evidence type="ECO:0000256" key="5">
    <source>
        <dbReference type="ARBA" id="ARBA00022737"/>
    </source>
</evidence>
<evidence type="ECO:0000259" key="11">
    <source>
        <dbReference type="PROSITE" id="PS50011"/>
    </source>
</evidence>
<evidence type="ECO:0000256" key="1">
    <source>
        <dbReference type="ARBA" id="ARBA00004479"/>
    </source>
</evidence>
<reference evidence="12" key="1">
    <citation type="submission" date="2023-03" db="EMBL/GenBank/DDBJ databases">
        <authorList>
            <person name="Julca I."/>
        </authorList>
    </citation>
    <scope>NUCLEOTIDE SEQUENCE</scope>
</reference>
<dbReference type="InterPro" id="IPR011009">
    <property type="entry name" value="Kinase-like_dom_sf"/>
</dbReference>
<evidence type="ECO:0000256" key="8">
    <source>
        <dbReference type="ARBA" id="ARBA00023180"/>
    </source>
</evidence>
<evidence type="ECO:0000256" key="2">
    <source>
        <dbReference type="ARBA" id="ARBA00022614"/>
    </source>
</evidence>
<comment type="subcellular location">
    <subcellularLocation>
        <location evidence="1">Membrane</location>
        <topology evidence="1">Single-pass type I membrane protein</topology>
    </subcellularLocation>
</comment>
<keyword evidence="8" id="KW-0325">Glycoprotein</keyword>
<dbReference type="InterPro" id="IPR001611">
    <property type="entry name" value="Leu-rich_rpt"/>
</dbReference>
<protein>
    <submittedName>
        <fullName evidence="12">OLC1v1028023C2</fullName>
    </submittedName>
</protein>
<dbReference type="GO" id="GO:0004672">
    <property type="term" value="F:protein kinase activity"/>
    <property type="evidence" value="ECO:0007669"/>
    <property type="project" value="InterPro"/>
</dbReference>
<evidence type="ECO:0000256" key="6">
    <source>
        <dbReference type="ARBA" id="ARBA00022989"/>
    </source>
</evidence>
<dbReference type="Gene3D" id="3.30.200.20">
    <property type="entry name" value="Phosphorylase Kinase, domain 1"/>
    <property type="match status" value="1"/>
</dbReference>
<keyword evidence="3 9" id="KW-0812">Transmembrane</keyword>
<evidence type="ECO:0000313" key="12">
    <source>
        <dbReference type="EMBL" id="CAI9092704.1"/>
    </source>
</evidence>
<dbReference type="Pfam" id="PF00069">
    <property type="entry name" value="Pkinase"/>
    <property type="match status" value="1"/>
</dbReference>
<feature type="signal peptide" evidence="10">
    <location>
        <begin position="1"/>
        <end position="27"/>
    </location>
</feature>
<dbReference type="Pfam" id="PF13855">
    <property type="entry name" value="LRR_8"/>
    <property type="match status" value="1"/>
</dbReference>
<keyword evidence="2" id="KW-0433">Leucine-rich repeat</keyword>
<organism evidence="12 13">
    <name type="scientific">Oldenlandia corymbosa var. corymbosa</name>
    <dbReference type="NCBI Taxonomy" id="529605"/>
    <lineage>
        <taxon>Eukaryota</taxon>
        <taxon>Viridiplantae</taxon>
        <taxon>Streptophyta</taxon>
        <taxon>Embryophyta</taxon>
        <taxon>Tracheophyta</taxon>
        <taxon>Spermatophyta</taxon>
        <taxon>Magnoliopsida</taxon>
        <taxon>eudicotyledons</taxon>
        <taxon>Gunneridae</taxon>
        <taxon>Pentapetalae</taxon>
        <taxon>asterids</taxon>
        <taxon>lamiids</taxon>
        <taxon>Gentianales</taxon>
        <taxon>Rubiaceae</taxon>
        <taxon>Rubioideae</taxon>
        <taxon>Spermacoceae</taxon>
        <taxon>Hedyotis-Oldenlandia complex</taxon>
        <taxon>Oldenlandia</taxon>
    </lineage>
</organism>
<proteinExistence type="predicted"/>
<dbReference type="FunFam" id="3.80.10.10:FF:000673">
    <property type="entry name" value="Probable LRR receptor-like serine/threonine-protein kinase At2g02780"/>
    <property type="match status" value="1"/>
</dbReference>
<dbReference type="InterPro" id="IPR051824">
    <property type="entry name" value="LRR_Rcpt-Like_S/T_Kinase"/>
</dbReference>
<dbReference type="SUPFAM" id="SSF56112">
    <property type="entry name" value="Protein kinase-like (PK-like)"/>
    <property type="match status" value="1"/>
</dbReference>
<dbReference type="Gene3D" id="3.80.10.10">
    <property type="entry name" value="Ribonuclease Inhibitor"/>
    <property type="match status" value="2"/>
</dbReference>
<dbReference type="PANTHER" id="PTHR48006:SF73">
    <property type="entry name" value="PROTEIN KINASE DOMAIN-CONTAINING PROTEIN"/>
    <property type="match status" value="1"/>
</dbReference>
<keyword evidence="7 9" id="KW-0472">Membrane</keyword>
<dbReference type="Pfam" id="PF00560">
    <property type="entry name" value="LRR_1"/>
    <property type="match status" value="2"/>
</dbReference>
<dbReference type="PROSITE" id="PS50011">
    <property type="entry name" value="PROTEIN_KINASE_DOM"/>
    <property type="match status" value="1"/>
</dbReference>
<evidence type="ECO:0000256" key="7">
    <source>
        <dbReference type="ARBA" id="ARBA00023136"/>
    </source>
</evidence>
<evidence type="ECO:0000256" key="10">
    <source>
        <dbReference type="SAM" id="SignalP"/>
    </source>
</evidence>
<dbReference type="EMBL" id="OX459119">
    <property type="protein sequence ID" value="CAI9092704.1"/>
    <property type="molecule type" value="Genomic_DNA"/>
</dbReference>
<feature type="transmembrane region" description="Helical" evidence="9">
    <location>
        <begin position="356"/>
        <end position="381"/>
    </location>
</feature>
<keyword evidence="5" id="KW-0677">Repeat</keyword>
<dbReference type="GO" id="GO:0005524">
    <property type="term" value="F:ATP binding"/>
    <property type="evidence" value="ECO:0007669"/>
    <property type="project" value="InterPro"/>
</dbReference>
<keyword evidence="4 10" id="KW-0732">Signal</keyword>
<keyword evidence="6 9" id="KW-1133">Transmembrane helix</keyword>
<dbReference type="PANTHER" id="PTHR48006">
    <property type="entry name" value="LEUCINE-RICH REPEAT-CONTAINING PROTEIN DDB_G0281931-RELATED"/>
    <property type="match status" value="1"/>
</dbReference>
<keyword evidence="13" id="KW-1185">Reference proteome</keyword>
<dbReference type="FunFam" id="3.80.10.10:FF:000041">
    <property type="entry name" value="LRR receptor-like serine/threonine-protein kinase ERECTA"/>
    <property type="match status" value="1"/>
</dbReference>
<dbReference type="Gene3D" id="1.10.510.10">
    <property type="entry name" value="Transferase(Phosphotransferase) domain 1"/>
    <property type="match status" value="1"/>
</dbReference>
<dbReference type="AlphaFoldDB" id="A0AAV1CAR8"/>
<feature type="chain" id="PRO_5043796529" evidence="10">
    <location>
        <begin position="28"/>
        <end position="747"/>
    </location>
</feature>
<dbReference type="GO" id="GO:0016020">
    <property type="term" value="C:membrane"/>
    <property type="evidence" value="ECO:0007669"/>
    <property type="project" value="UniProtKB-SubCell"/>
</dbReference>
<evidence type="ECO:0000313" key="13">
    <source>
        <dbReference type="Proteomes" id="UP001161247"/>
    </source>
</evidence>
<dbReference type="SUPFAM" id="SSF52058">
    <property type="entry name" value="L domain-like"/>
    <property type="match status" value="1"/>
</dbReference>
<sequence length="747" mass="82800">MKDPFGIWFSFFLLPFFLLLLLPSSSAQAAPSEIRILYEIRRILEYPEVLQGWNNWTNFCYLPHTPSLVIVCSDNHVTELTIVGNKTSPSHNPKPGNVSQRTLSPGFSIDSFFSVITKLSNLKRLSLVSLGIWGPLPSTIDRFDSLEVLNLSSNFIYGSIPKTITTFKNLTSLVLADNAFNETVPDLRRMTQLKEIDLSNNPIGPKFPSLGNNLVSIKLNNMSLRSAIPPDFAKFSSLHSLDISSNKLQGAIPSFLFSLPSIQYINLAKNQLSGALPATVSCRDNLTFVDVSNNLLIGKLPSCLGSNSKNRTVIASWNCLSNSTEKSQRPYSFCHKEALAVQPTAKKKKEESTIKLGIVLGVIAVVVVIIGVLGMLVLLIYRRMERKKAKEYKSESFVFEKNAARGSPLVDGQHMPRTMRMVSMGLPPYQVFTLEEIEEATQNFANLVGEVSQAQLYRGWLGDGTVVLVKCMKLKQKHSPQNLQQHMEVISRLRHRHLVSVLGHCIVAHQDHPNIASTVFLVLENVASGSLRDHLSDWRKREILKWPQRISIIMSITKGIQYLHSAGIVGNDIKTEHVLLDESLSPKISSYNISLPTKAGSESPLVGQESPLASENAEKEDIYQLGVILLEVITGRLIISKSEADDLQLQMEICLAESATKLRDLTDPSIRGSYAYESLKTIAQITISCLNKDSSTRPSVEDILWHMQYSVQVQEGWASSGNLGGNFSGNFSGNMGGRLSGNLSKQY</sequence>
<feature type="domain" description="Protein kinase" evidence="11">
    <location>
        <begin position="442"/>
        <end position="709"/>
    </location>
</feature>
<evidence type="ECO:0000256" key="4">
    <source>
        <dbReference type="ARBA" id="ARBA00022729"/>
    </source>
</evidence>